<dbReference type="Pfam" id="PF05685">
    <property type="entry name" value="Uma2"/>
    <property type="match status" value="1"/>
</dbReference>
<dbReference type="InterPro" id="IPR012296">
    <property type="entry name" value="Nuclease_put_TT1808"/>
</dbReference>
<proteinExistence type="predicted"/>
<dbReference type="PANTHER" id="PTHR35400">
    <property type="entry name" value="SLR1083 PROTEIN"/>
    <property type="match status" value="1"/>
</dbReference>
<dbReference type="PANTHER" id="PTHR35400:SF1">
    <property type="entry name" value="SLR1083 PROTEIN"/>
    <property type="match status" value="1"/>
</dbReference>
<evidence type="ECO:0000313" key="2">
    <source>
        <dbReference type="EMBL" id="OBQ37477.1"/>
    </source>
</evidence>
<comment type="caution">
    <text evidence="2">The sequence shown here is derived from an EMBL/GenBank/DDBJ whole genome shotgun (WGS) entry which is preliminary data.</text>
</comment>
<evidence type="ECO:0000259" key="1">
    <source>
        <dbReference type="Pfam" id="PF05685"/>
    </source>
</evidence>
<dbReference type="SUPFAM" id="SSF52980">
    <property type="entry name" value="Restriction endonuclease-like"/>
    <property type="match status" value="1"/>
</dbReference>
<reference evidence="2 3" key="1">
    <citation type="submission" date="2015-09" db="EMBL/GenBank/DDBJ databases">
        <title>Aphanizomenon flos-aquae WA102.</title>
        <authorList>
            <person name="Driscoll C."/>
        </authorList>
    </citation>
    <scope>NUCLEOTIDE SEQUENCE [LARGE SCALE GENOMIC DNA]</scope>
    <source>
        <strain evidence="2">WA102</strain>
    </source>
</reference>
<dbReference type="InterPro" id="IPR011335">
    <property type="entry name" value="Restrct_endonuc-II-like"/>
</dbReference>
<gene>
    <name evidence="2" type="ORF">AN484_24930</name>
</gene>
<dbReference type="CDD" id="cd06260">
    <property type="entry name" value="DUF820-like"/>
    <property type="match status" value="1"/>
</dbReference>
<sequence>MVLQLVRHQFTVKQFHQMAESGILSENERVELIRGEMIDMSPIGTRHSGCVLFLSNLLILLLGGRALINVQNPVELDETSEPQPDIALLKPRPDFYRNSHPQPEDIFLLIEVTDTIVKYDREVKIPLYAEANIPEIWLVDVNQEVVEVYRNPLQGVYQNPEKLVKNQVLSILAFPDVYINVSEIF</sequence>
<organism evidence="2 3">
    <name type="scientific">Aphanizomenon flos-aquae WA102</name>
    <dbReference type="NCBI Taxonomy" id="1710896"/>
    <lineage>
        <taxon>Bacteria</taxon>
        <taxon>Bacillati</taxon>
        <taxon>Cyanobacteriota</taxon>
        <taxon>Cyanophyceae</taxon>
        <taxon>Nostocales</taxon>
        <taxon>Aphanizomenonaceae</taxon>
        <taxon>Aphanizomenon</taxon>
    </lineage>
</organism>
<accession>A0A1B7WK33</accession>
<protein>
    <recommendedName>
        <fullName evidence="1">Putative restriction endonuclease domain-containing protein</fullName>
    </recommendedName>
</protein>
<dbReference type="AlphaFoldDB" id="A0A1B7WK33"/>
<dbReference type="EMBL" id="LJOW01000261">
    <property type="protein sequence ID" value="OBQ37477.1"/>
    <property type="molecule type" value="Genomic_DNA"/>
</dbReference>
<evidence type="ECO:0000313" key="3">
    <source>
        <dbReference type="Proteomes" id="UP000092093"/>
    </source>
</evidence>
<dbReference type="PATRIC" id="fig|1710896.3.peg.5224"/>
<dbReference type="Gene3D" id="3.90.1570.10">
    <property type="entry name" value="tt1808, chain A"/>
    <property type="match status" value="1"/>
</dbReference>
<name>A0A1B7WK33_APHFL</name>
<dbReference type="InterPro" id="IPR008538">
    <property type="entry name" value="Uma2"/>
</dbReference>
<dbReference type="Proteomes" id="UP000092093">
    <property type="component" value="Unassembled WGS sequence"/>
</dbReference>
<feature type="domain" description="Putative restriction endonuclease" evidence="1">
    <location>
        <begin position="13"/>
        <end position="181"/>
    </location>
</feature>